<dbReference type="InterPro" id="IPR001461">
    <property type="entry name" value="Aspartic_peptidase_A1"/>
</dbReference>
<evidence type="ECO:0000259" key="4">
    <source>
        <dbReference type="PROSITE" id="PS51767"/>
    </source>
</evidence>
<feature type="domain" description="Peptidase A1" evidence="4">
    <location>
        <begin position="1"/>
        <end position="279"/>
    </location>
</feature>
<sequence length="376" mass="41246">MSAITQVRFRHYKSSTFQPTQNTFRIAYGSGSMKGFLAYDTIRIGDLESTNQLFGLSVVEYGYEDAPFAGILGLNYPNISVFGAIPIFDNLKNQGATSEPVFEFYLSKAKGSVVMFGGVDKSYYQGVFNWVPLIHVGDRRVHMDRISMKRKTIACSGSCEALVDTGASLIFGPRRLVSNIQKLISAMPGGSEHYVSCFAVNTLSSIIFTIMASTTQSQLKPTSSSQASGKRLQFNSLYSEKLQSPLTKDTDEGKDFIENFVIFSRSFSGLNGKTRMLYVGDITIGTPPQEFQVVFDTGSSDLLVPSIYCSSLTCCEYRHPVPRPFFTGPATLFPTLAPDDIHLLFLQLNKLSSNIISLPPSSLPMTPSTSTSVLEG</sequence>
<comment type="caution">
    <text evidence="5">The sequence shown here is derived from an EMBL/GenBank/DDBJ whole genome shotgun (WGS) entry which is preliminary data.</text>
</comment>
<dbReference type="GO" id="GO:0004190">
    <property type="term" value="F:aspartic-type endopeptidase activity"/>
    <property type="evidence" value="ECO:0007669"/>
    <property type="project" value="UniProtKB-KW"/>
</dbReference>
<dbReference type="Gene3D" id="2.40.70.10">
    <property type="entry name" value="Acid Proteases"/>
    <property type="match status" value="3"/>
</dbReference>
<dbReference type="PROSITE" id="PS51767">
    <property type="entry name" value="PEPTIDASE_A1"/>
    <property type="match status" value="2"/>
</dbReference>
<dbReference type="SUPFAM" id="SSF50630">
    <property type="entry name" value="Acid proteases"/>
    <property type="match status" value="2"/>
</dbReference>
<dbReference type="InterPro" id="IPR033121">
    <property type="entry name" value="PEPTIDASE_A1"/>
</dbReference>
<evidence type="ECO:0000313" key="6">
    <source>
        <dbReference type="Proteomes" id="UP000322234"/>
    </source>
</evidence>
<reference evidence="5" key="1">
    <citation type="submission" date="2019-10" db="EMBL/GenBank/DDBJ databases">
        <title>The sequence and de novo assembly of the wild yak genome.</title>
        <authorList>
            <person name="Liu Y."/>
        </authorList>
    </citation>
    <scope>NUCLEOTIDE SEQUENCE [LARGE SCALE GENOMIC DNA]</scope>
    <source>
        <strain evidence="5">WY2019</strain>
    </source>
</reference>
<evidence type="ECO:0000256" key="1">
    <source>
        <dbReference type="ARBA" id="ARBA00004239"/>
    </source>
</evidence>
<comment type="similarity">
    <text evidence="2 3">Belongs to the peptidase A1 family.</text>
</comment>
<dbReference type="PANTHER" id="PTHR47966:SF49">
    <property type="entry name" value="PEPSIN A-5"/>
    <property type="match status" value="1"/>
</dbReference>
<dbReference type="PRINTS" id="PR00792">
    <property type="entry name" value="PEPSIN"/>
</dbReference>
<dbReference type="Pfam" id="PF00026">
    <property type="entry name" value="Asp"/>
    <property type="match status" value="2"/>
</dbReference>
<dbReference type="Proteomes" id="UP000322234">
    <property type="component" value="Unassembled WGS sequence"/>
</dbReference>
<comment type="subcellular location">
    <subcellularLocation>
        <location evidence="1">Secreted</location>
        <location evidence="1">Extracellular space</location>
    </subcellularLocation>
</comment>
<accession>A0A6B0RLW3</accession>
<dbReference type="PROSITE" id="PS00141">
    <property type="entry name" value="ASP_PROTEASE"/>
    <property type="match status" value="2"/>
</dbReference>
<gene>
    <name evidence="5" type="ORF">E5288_WYG016068</name>
</gene>
<evidence type="ECO:0000313" key="5">
    <source>
        <dbReference type="EMBL" id="MXQ90795.1"/>
    </source>
</evidence>
<keyword evidence="3" id="KW-0378">Hydrolase</keyword>
<evidence type="ECO:0000256" key="2">
    <source>
        <dbReference type="ARBA" id="ARBA00007447"/>
    </source>
</evidence>
<dbReference type="GO" id="GO:0005576">
    <property type="term" value="C:extracellular region"/>
    <property type="evidence" value="ECO:0007669"/>
    <property type="project" value="UniProtKB-SubCell"/>
</dbReference>
<keyword evidence="3" id="KW-0064">Aspartyl protease</keyword>
<proteinExistence type="inferred from homology"/>
<dbReference type="PANTHER" id="PTHR47966">
    <property type="entry name" value="BETA-SITE APP-CLEAVING ENZYME, ISOFORM A-RELATED"/>
    <property type="match status" value="1"/>
</dbReference>
<dbReference type="EMBL" id="VBQZ03000064">
    <property type="protein sequence ID" value="MXQ90795.1"/>
    <property type="molecule type" value="Genomic_DNA"/>
</dbReference>
<evidence type="ECO:0000256" key="3">
    <source>
        <dbReference type="RuleBase" id="RU000454"/>
    </source>
</evidence>
<keyword evidence="6" id="KW-1185">Reference proteome</keyword>
<feature type="domain" description="Peptidase A1" evidence="4">
    <location>
        <begin position="278"/>
        <end position="376"/>
    </location>
</feature>
<dbReference type="InterPro" id="IPR021109">
    <property type="entry name" value="Peptidase_aspartic_dom_sf"/>
</dbReference>
<protein>
    <recommendedName>
        <fullName evidence="4">Peptidase A1 domain-containing protein</fullName>
    </recommendedName>
</protein>
<name>A0A6B0RLW3_9CETA</name>
<keyword evidence="3" id="KW-0645">Protease</keyword>
<dbReference type="AlphaFoldDB" id="A0A6B0RLW3"/>
<organism evidence="5 6">
    <name type="scientific">Bos mutus</name>
    <name type="common">wild yak</name>
    <dbReference type="NCBI Taxonomy" id="72004"/>
    <lineage>
        <taxon>Eukaryota</taxon>
        <taxon>Metazoa</taxon>
        <taxon>Chordata</taxon>
        <taxon>Craniata</taxon>
        <taxon>Vertebrata</taxon>
        <taxon>Euteleostomi</taxon>
        <taxon>Mammalia</taxon>
        <taxon>Eutheria</taxon>
        <taxon>Laurasiatheria</taxon>
        <taxon>Artiodactyla</taxon>
        <taxon>Ruminantia</taxon>
        <taxon>Pecora</taxon>
        <taxon>Bovidae</taxon>
        <taxon>Bovinae</taxon>
        <taxon>Bos</taxon>
    </lineage>
</organism>
<dbReference type="GO" id="GO:0006508">
    <property type="term" value="P:proteolysis"/>
    <property type="evidence" value="ECO:0007669"/>
    <property type="project" value="UniProtKB-KW"/>
</dbReference>
<dbReference type="InterPro" id="IPR001969">
    <property type="entry name" value="Aspartic_peptidase_AS"/>
</dbReference>